<dbReference type="Proteomes" id="UP000664293">
    <property type="component" value="Unassembled WGS sequence"/>
</dbReference>
<dbReference type="RefSeq" id="WP_206999569.1">
    <property type="nucleotide sequence ID" value="NZ_JAEKJR010000001.1"/>
</dbReference>
<accession>A0ABS3E4K3</accession>
<evidence type="ECO:0000313" key="1">
    <source>
        <dbReference type="EMBL" id="MBN8430138.1"/>
    </source>
</evidence>
<sequence>MLTIWRFMDGNRAHEKQSAALVSGLRAVLGADQLVCCDLNCDEVRLPLWRKAPPSLAQLPIPDFILGAGHRTHWPVVRARSLFGGRSVVIMQPSLPLAWFDFAVIPEHDRPPPLQNVILTRGALAEPLPDLPPEPDRALLLLGGPSKHFHWDAAKVSAVTSRLLLRPRRWIVSDSRRTPPDTLAQCAGNGIELHAWQACPEGWLAEQMARAGEIWVTGDSVSMIFEALQSRAPVGVIPMPSRHPRNKIRSALDRLLDEGLVTDRIAEEVPGAVPHTPALRKPLAQEVLCAQALLRRSGWAAAQVALPGAAQ</sequence>
<gene>
    <name evidence="1" type="ORF">JF535_04645</name>
</gene>
<dbReference type="Pfam" id="PF06258">
    <property type="entry name" value="Mito_fiss_Elm1"/>
    <property type="match status" value="1"/>
</dbReference>
<protein>
    <submittedName>
        <fullName evidence="1">Mitochondrial fission ELM1 family protein</fullName>
    </submittedName>
</protein>
<keyword evidence="2" id="KW-1185">Reference proteome</keyword>
<name>A0ABS3E4K3_9GAMM</name>
<comment type="caution">
    <text evidence="1">The sequence shown here is derived from an EMBL/GenBank/DDBJ whole genome shotgun (WGS) entry which is preliminary data.</text>
</comment>
<organism evidence="1 2">
    <name type="scientific">Microbulbifer salipaludis</name>
    <dbReference type="NCBI Taxonomy" id="187980"/>
    <lineage>
        <taxon>Bacteria</taxon>
        <taxon>Pseudomonadati</taxon>
        <taxon>Pseudomonadota</taxon>
        <taxon>Gammaproteobacteria</taxon>
        <taxon>Cellvibrionales</taxon>
        <taxon>Microbulbiferaceae</taxon>
        <taxon>Microbulbifer</taxon>
    </lineage>
</organism>
<proteinExistence type="predicted"/>
<reference evidence="1 2" key="1">
    <citation type="submission" date="2020-12" db="EMBL/GenBank/DDBJ databases">
        <title>Oil enriched cultivation method for isolating marine PHA-producing bacteria.</title>
        <authorList>
            <person name="Zheng W."/>
            <person name="Yu S."/>
            <person name="Huang Y."/>
        </authorList>
    </citation>
    <scope>NUCLEOTIDE SEQUENCE [LARGE SCALE GENOMIC DNA]</scope>
    <source>
        <strain evidence="1 2">SN0-2</strain>
    </source>
</reference>
<evidence type="ECO:0000313" key="2">
    <source>
        <dbReference type="Proteomes" id="UP000664293"/>
    </source>
</evidence>
<dbReference type="InterPro" id="IPR009367">
    <property type="entry name" value="Elm1-like"/>
</dbReference>
<dbReference type="EMBL" id="JAEKJR010000001">
    <property type="protein sequence ID" value="MBN8430138.1"/>
    <property type="molecule type" value="Genomic_DNA"/>
</dbReference>